<dbReference type="AlphaFoldDB" id="Q17GT2"/>
<dbReference type="Proteomes" id="UP000682892">
    <property type="component" value="Chromosome 1"/>
</dbReference>
<accession>Q17GT2</accession>
<reference evidence="2" key="3">
    <citation type="submission" date="2012-09" db="EMBL/GenBank/DDBJ databases">
        <authorList>
            <consortium name="VectorBase"/>
        </authorList>
    </citation>
    <scope>NUCLEOTIDE SEQUENCE</scope>
    <source>
        <strain evidence="2">Liverpool</strain>
    </source>
</reference>
<evidence type="ECO:0000313" key="2">
    <source>
        <dbReference type="EMBL" id="EAT45855.1"/>
    </source>
</evidence>
<name>Q17GT2_AEDAE</name>
<evidence type="ECO:0000313" key="3">
    <source>
        <dbReference type="Proteomes" id="UP000682892"/>
    </source>
</evidence>
<organism evidence="2 3">
    <name type="scientific">Aedes aegypti</name>
    <name type="common">Yellowfever mosquito</name>
    <name type="synonym">Culex aegypti</name>
    <dbReference type="NCBI Taxonomy" id="7159"/>
    <lineage>
        <taxon>Eukaryota</taxon>
        <taxon>Metazoa</taxon>
        <taxon>Ecdysozoa</taxon>
        <taxon>Arthropoda</taxon>
        <taxon>Hexapoda</taxon>
        <taxon>Insecta</taxon>
        <taxon>Pterygota</taxon>
        <taxon>Neoptera</taxon>
        <taxon>Endopterygota</taxon>
        <taxon>Diptera</taxon>
        <taxon>Nematocera</taxon>
        <taxon>Culicoidea</taxon>
        <taxon>Culicidae</taxon>
        <taxon>Culicinae</taxon>
        <taxon>Aedini</taxon>
        <taxon>Aedes</taxon>
        <taxon>Stegomyia</taxon>
    </lineage>
</organism>
<gene>
    <name evidence="2" type="ORF">AaeL_AAEL002914</name>
</gene>
<dbReference type="PaxDb" id="7159-AAEL002914-PA"/>
<proteinExistence type="predicted"/>
<feature type="region of interest" description="Disordered" evidence="1">
    <location>
        <begin position="1"/>
        <end position="51"/>
    </location>
</feature>
<dbReference type="EMBL" id="CH477256">
    <property type="protein sequence ID" value="EAT45855.1"/>
    <property type="molecule type" value="Genomic_DNA"/>
</dbReference>
<sequence length="89" mass="9758">MTYEENTSLENRPIEQQHNDPDFEPSENIHPSTATKLGAPFSSDDTSLTSEEYDSVVTLKTATSEAVVRPVAKIALLPVPDNQVPESND</sequence>
<protein>
    <submittedName>
        <fullName evidence="2">AAEL002914-PA</fullName>
    </submittedName>
</protein>
<dbReference type="HOGENOM" id="CLU_1691079_0_0_1"/>
<reference evidence="2" key="2">
    <citation type="journal article" date="2007" name="Science">
        <title>Genome sequence of Aedes aegypti, a major arbovirus vector.</title>
        <authorList>
            <person name="Nene V."/>
            <person name="Wortman J.R."/>
            <person name="Lawson D."/>
            <person name="Haas B."/>
            <person name="Kodira C."/>
            <person name="Tu Z.J."/>
            <person name="Loftus B."/>
            <person name="Xi Z."/>
            <person name="Megy K."/>
            <person name="Grabherr M."/>
            <person name="Ren Q."/>
            <person name="Zdobnov E.M."/>
            <person name="Lobo N.F."/>
            <person name="Campbell K.S."/>
            <person name="Brown S.E."/>
            <person name="Bonaldo M.F."/>
            <person name="Zhu J."/>
            <person name="Sinkins S.P."/>
            <person name="Hogenkamp D.G."/>
            <person name="Amedeo P."/>
            <person name="Arensburger P."/>
            <person name="Atkinson P.W."/>
            <person name="Bidwell S."/>
            <person name="Biedler J."/>
            <person name="Birney E."/>
            <person name="Bruggner R.V."/>
            <person name="Costas J."/>
            <person name="Coy M.R."/>
            <person name="Crabtree J."/>
            <person name="Crawford M."/>
            <person name="Debruyn B."/>
            <person name="Decaprio D."/>
            <person name="Eiglmeier K."/>
            <person name="Eisenstadt E."/>
            <person name="El-Dorry H."/>
            <person name="Gelbart W.M."/>
            <person name="Gomes S.L."/>
            <person name="Hammond M."/>
            <person name="Hannick L.I."/>
            <person name="Hogan J.R."/>
            <person name="Holmes M.H."/>
            <person name="Jaffe D."/>
            <person name="Johnston J.S."/>
            <person name="Kennedy R.C."/>
            <person name="Koo H."/>
            <person name="Kravitz S."/>
            <person name="Kriventseva E.V."/>
            <person name="Kulp D."/>
            <person name="Labutti K."/>
            <person name="Lee E."/>
            <person name="Li S."/>
            <person name="Lovin D.D."/>
            <person name="Mao C."/>
            <person name="Mauceli E."/>
            <person name="Menck C.F."/>
            <person name="Miller J.R."/>
            <person name="Montgomery P."/>
            <person name="Mori A."/>
            <person name="Nascimento A.L."/>
            <person name="Naveira H.F."/>
            <person name="Nusbaum C."/>
            <person name="O'leary S."/>
            <person name="Orvis J."/>
            <person name="Pertea M."/>
            <person name="Quesneville H."/>
            <person name="Reidenbach K.R."/>
            <person name="Rogers Y.H."/>
            <person name="Roth C.W."/>
            <person name="Schneider J.R."/>
            <person name="Schatz M."/>
            <person name="Shumway M."/>
            <person name="Stanke M."/>
            <person name="Stinson E.O."/>
            <person name="Tubio J.M."/>
            <person name="Vanzee J.P."/>
            <person name="Verjovski-Almeida S."/>
            <person name="Werner D."/>
            <person name="White O."/>
            <person name="Wyder S."/>
            <person name="Zeng Q."/>
            <person name="Zhao Q."/>
            <person name="Zhao Y."/>
            <person name="Hill C.A."/>
            <person name="Raikhel A.S."/>
            <person name="Soares M.B."/>
            <person name="Knudson D.L."/>
            <person name="Lee N.H."/>
            <person name="Galagan J."/>
            <person name="Salzberg S.L."/>
            <person name="Paulsen I.T."/>
            <person name="Dimopoulos G."/>
            <person name="Collins F.H."/>
            <person name="Birren B."/>
            <person name="Fraser-Liggett C.M."/>
            <person name="Severson D.W."/>
        </authorList>
    </citation>
    <scope>NUCLEOTIDE SEQUENCE [LARGE SCALE GENOMIC DNA]</scope>
    <source>
        <strain evidence="2">Liverpool</strain>
    </source>
</reference>
<evidence type="ECO:0000256" key="1">
    <source>
        <dbReference type="SAM" id="MobiDB-lite"/>
    </source>
</evidence>
<feature type="compositionally biased region" description="Basic and acidic residues" evidence="1">
    <location>
        <begin position="12"/>
        <end position="21"/>
    </location>
</feature>
<feature type="compositionally biased region" description="Polar residues" evidence="1">
    <location>
        <begin position="1"/>
        <end position="11"/>
    </location>
</feature>
<reference evidence="2" key="1">
    <citation type="submission" date="2005-10" db="EMBL/GenBank/DDBJ databases">
        <authorList>
            <person name="Loftus B.J."/>
            <person name="Nene V.M."/>
            <person name="Hannick L.I."/>
            <person name="Bidwell S."/>
            <person name="Haas B."/>
            <person name="Amedeo P."/>
            <person name="Orvis J."/>
            <person name="Wortman J.R."/>
            <person name="White O.R."/>
            <person name="Salzberg S."/>
            <person name="Shumway M."/>
            <person name="Koo H."/>
            <person name="Zhao Y."/>
            <person name="Holmes M."/>
            <person name="Miller J."/>
            <person name="Schatz M."/>
            <person name="Pop M."/>
            <person name="Pai G."/>
            <person name="Utterback T."/>
            <person name="Rogers Y.-H."/>
            <person name="Kravitz S."/>
            <person name="Fraser C.M."/>
        </authorList>
    </citation>
    <scope>NUCLEOTIDE SEQUENCE</scope>
    <source>
        <strain evidence="2">Liverpool</strain>
    </source>
</reference>